<name>A0A6M3KW13_9ZZZZ</name>
<dbReference type="AlphaFoldDB" id="A0A6M3KW13"/>
<proteinExistence type="predicted"/>
<reference evidence="2" key="1">
    <citation type="submission" date="2020-03" db="EMBL/GenBank/DDBJ databases">
        <title>The deep terrestrial virosphere.</title>
        <authorList>
            <person name="Holmfeldt K."/>
            <person name="Nilsson E."/>
            <person name="Simone D."/>
            <person name="Lopez-Fernandez M."/>
            <person name="Wu X."/>
            <person name="de Brujin I."/>
            <person name="Lundin D."/>
            <person name="Andersson A."/>
            <person name="Bertilsson S."/>
            <person name="Dopson M."/>
        </authorList>
    </citation>
    <scope>NUCLEOTIDE SEQUENCE</scope>
    <source>
        <strain evidence="2">MM415B02098</strain>
    </source>
</reference>
<gene>
    <name evidence="2" type="ORF">MM415B02098_0022</name>
</gene>
<evidence type="ECO:0000256" key="1">
    <source>
        <dbReference type="SAM" id="MobiDB-lite"/>
    </source>
</evidence>
<evidence type="ECO:0000313" key="2">
    <source>
        <dbReference type="EMBL" id="QJA86317.1"/>
    </source>
</evidence>
<accession>A0A6M3KW13</accession>
<sequence length="125" mass="13922">MKIVYCANCGTRLNITRKALPKYATIIDVVEFHKCPSVPVEFDLTPVDIPKFQETRGKNKFVQKLNDLAPTATFGGISTANLRDRRFEIEEKPQKSSAPPSVLELVKGMDNSSPERTLVEPESGD</sequence>
<dbReference type="EMBL" id="MT142628">
    <property type="protein sequence ID" value="QJA86317.1"/>
    <property type="molecule type" value="Genomic_DNA"/>
</dbReference>
<organism evidence="2">
    <name type="scientific">viral metagenome</name>
    <dbReference type="NCBI Taxonomy" id="1070528"/>
    <lineage>
        <taxon>unclassified sequences</taxon>
        <taxon>metagenomes</taxon>
        <taxon>organismal metagenomes</taxon>
    </lineage>
</organism>
<feature type="region of interest" description="Disordered" evidence="1">
    <location>
        <begin position="90"/>
        <end position="125"/>
    </location>
</feature>
<protein>
    <submittedName>
        <fullName evidence="2">Uncharacterized protein</fullName>
    </submittedName>
</protein>